<evidence type="ECO:0000256" key="10">
    <source>
        <dbReference type="RuleBase" id="RU000688"/>
    </source>
</evidence>
<dbReference type="Pfam" id="PF00001">
    <property type="entry name" value="7tm_1"/>
    <property type="match status" value="1"/>
</dbReference>
<name>A0ABM1SGC7_LIMPO</name>
<evidence type="ECO:0000256" key="11">
    <source>
        <dbReference type="SAM" id="Phobius"/>
    </source>
</evidence>
<dbReference type="RefSeq" id="XP_022242682.1">
    <property type="nucleotide sequence ID" value="XM_022386974.1"/>
</dbReference>
<proteinExistence type="inferred from homology"/>
<dbReference type="PROSITE" id="PS50262">
    <property type="entry name" value="G_PROTEIN_RECEP_F1_2"/>
    <property type="match status" value="1"/>
</dbReference>
<feature type="transmembrane region" description="Helical" evidence="11">
    <location>
        <begin position="210"/>
        <end position="231"/>
    </location>
</feature>
<evidence type="ECO:0000256" key="9">
    <source>
        <dbReference type="ARBA" id="ARBA00023224"/>
    </source>
</evidence>
<organism evidence="13 14">
    <name type="scientific">Limulus polyphemus</name>
    <name type="common">Atlantic horseshoe crab</name>
    <dbReference type="NCBI Taxonomy" id="6850"/>
    <lineage>
        <taxon>Eukaryota</taxon>
        <taxon>Metazoa</taxon>
        <taxon>Ecdysozoa</taxon>
        <taxon>Arthropoda</taxon>
        <taxon>Chelicerata</taxon>
        <taxon>Merostomata</taxon>
        <taxon>Xiphosura</taxon>
        <taxon>Limulidae</taxon>
        <taxon>Limulus</taxon>
    </lineage>
</organism>
<keyword evidence="6 10" id="KW-0297">G-protein coupled receptor</keyword>
<evidence type="ECO:0000256" key="3">
    <source>
        <dbReference type="ARBA" id="ARBA00022475"/>
    </source>
</evidence>
<dbReference type="PROSITE" id="PS00237">
    <property type="entry name" value="G_PROTEIN_RECEP_F1_1"/>
    <property type="match status" value="1"/>
</dbReference>
<accession>A0ABM1SGC7</accession>
<dbReference type="Proteomes" id="UP000694941">
    <property type="component" value="Unplaced"/>
</dbReference>
<gene>
    <name evidence="14" type="primary">LOC106460288</name>
</gene>
<evidence type="ECO:0000256" key="6">
    <source>
        <dbReference type="ARBA" id="ARBA00023040"/>
    </source>
</evidence>
<evidence type="ECO:0000256" key="7">
    <source>
        <dbReference type="ARBA" id="ARBA00023136"/>
    </source>
</evidence>
<dbReference type="PANTHER" id="PTHR24241">
    <property type="entry name" value="NEUROPEPTIDE RECEPTOR-RELATED G-PROTEIN COUPLED RECEPTOR"/>
    <property type="match status" value="1"/>
</dbReference>
<evidence type="ECO:0000256" key="1">
    <source>
        <dbReference type="ARBA" id="ARBA00004651"/>
    </source>
</evidence>
<dbReference type="InterPro" id="IPR000611">
    <property type="entry name" value="NPY_rcpt"/>
</dbReference>
<evidence type="ECO:0000256" key="2">
    <source>
        <dbReference type="ARBA" id="ARBA00010663"/>
    </source>
</evidence>
<evidence type="ECO:0000259" key="12">
    <source>
        <dbReference type="PROSITE" id="PS50262"/>
    </source>
</evidence>
<feature type="transmembrane region" description="Helical" evidence="11">
    <location>
        <begin position="275"/>
        <end position="293"/>
    </location>
</feature>
<evidence type="ECO:0000313" key="14">
    <source>
        <dbReference type="RefSeq" id="XP_022242682.1"/>
    </source>
</evidence>
<dbReference type="Gene3D" id="1.20.1070.10">
    <property type="entry name" value="Rhodopsin 7-helix transmembrane proteins"/>
    <property type="match status" value="1"/>
</dbReference>
<evidence type="ECO:0000256" key="4">
    <source>
        <dbReference type="ARBA" id="ARBA00022692"/>
    </source>
</evidence>
<dbReference type="GeneID" id="106460288"/>
<feature type="transmembrane region" description="Helical" evidence="11">
    <location>
        <begin position="160"/>
        <end position="180"/>
    </location>
</feature>
<feature type="transmembrane region" description="Helical" evidence="11">
    <location>
        <begin position="40"/>
        <end position="65"/>
    </location>
</feature>
<dbReference type="InterPro" id="IPR017452">
    <property type="entry name" value="GPCR_Rhodpsn_7TM"/>
</dbReference>
<comment type="similarity">
    <text evidence="2 10">Belongs to the G-protein coupled receptor 1 family.</text>
</comment>
<keyword evidence="8 10" id="KW-0675">Receptor</keyword>
<comment type="subcellular location">
    <subcellularLocation>
        <location evidence="1">Cell membrane</location>
        <topology evidence="1">Multi-pass membrane protein</topology>
    </subcellularLocation>
</comment>
<reference evidence="14" key="1">
    <citation type="submission" date="2025-08" db="UniProtKB">
        <authorList>
            <consortium name="RefSeq"/>
        </authorList>
    </citation>
    <scope>IDENTIFICATION</scope>
    <source>
        <tissue evidence="14">Muscle</tissue>
    </source>
</reference>
<dbReference type="PRINTS" id="PR00237">
    <property type="entry name" value="GPCRRHODOPSN"/>
</dbReference>
<keyword evidence="4 10" id="KW-0812">Transmembrane</keyword>
<dbReference type="PRINTS" id="PR01012">
    <property type="entry name" value="NRPEPTIDEYR"/>
</dbReference>
<evidence type="ECO:0000256" key="5">
    <source>
        <dbReference type="ARBA" id="ARBA00022989"/>
    </source>
</evidence>
<keyword evidence="7 11" id="KW-0472">Membrane</keyword>
<feature type="domain" description="G-protein coupled receptors family 1 profile" evidence="12">
    <location>
        <begin position="57"/>
        <end position="329"/>
    </location>
</feature>
<dbReference type="PANTHER" id="PTHR24241:SF117">
    <property type="entry name" value="G-PROTEIN COUPLED RECEPTORS FAMILY 1 PROFILE DOMAIN-CONTAINING PROTEIN"/>
    <property type="match status" value="1"/>
</dbReference>
<protein>
    <submittedName>
        <fullName evidence="14">Gonadotropin-releasing hormone II receptor</fullName>
    </submittedName>
</protein>
<evidence type="ECO:0000256" key="8">
    <source>
        <dbReference type="ARBA" id="ARBA00023170"/>
    </source>
</evidence>
<keyword evidence="9 10" id="KW-0807">Transducer</keyword>
<feature type="transmembrane region" description="Helical" evidence="11">
    <location>
        <begin position="117"/>
        <end position="139"/>
    </location>
</feature>
<keyword evidence="13" id="KW-1185">Reference proteome</keyword>
<dbReference type="SUPFAM" id="SSF81321">
    <property type="entry name" value="Family A G protein-coupled receptor-like"/>
    <property type="match status" value="1"/>
</dbReference>
<feature type="transmembrane region" description="Helical" evidence="11">
    <location>
        <begin position="77"/>
        <end position="97"/>
    </location>
</feature>
<keyword evidence="5 11" id="KW-1133">Transmembrane helix</keyword>
<sequence>MVTFLPVETHNFTDTVQWNISLFQNDTEIYPEGAVWNVTLIQRVVTLGVIMTATLLGNVVIVLVLSKLRYRKRSSRVNIFILNLAVGDLAVCGITMTSELLFEVFGEWVLGEIACKVIVYAQIVTLASTTFILTSMSYDRYQAICKPLQSTVGAIRAKKLIFASWTLAFIVALPQLFIFVQKENGITTTGRVRYECVSQGYTAMWQRKVYFTWLTTYILIIPTICISYCYVNVLRALCVASRENPNKNKKEEVYLRRSVSAAAVIPRAKIKTLKLTVCIIASFVICWTPYFIVHNIRIYSNYSIQVPKVMIVGAETLALLNSALNPIFYGYFNVRVRKGFIEIVYRKKDFHSCVAASQSYSNPLDSVDNPYSTAVVQNHNVHRKNLTEGFNVEMWSRTTHQLHGGRNRHPKTDFSCSHV</sequence>
<evidence type="ECO:0000313" key="13">
    <source>
        <dbReference type="Proteomes" id="UP000694941"/>
    </source>
</evidence>
<dbReference type="InterPro" id="IPR000276">
    <property type="entry name" value="GPCR_Rhodpsn"/>
</dbReference>
<keyword evidence="3" id="KW-1003">Cell membrane</keyword>